<accession>A0A3A8QLJ5</accession>
<dbReference type="Proteomes" id="UP000272888">
    <property type="component" value="Unassembled WGS sequence"/>
</dbReference>
<comment type="caution">
    <text evidence="1">The sequence shown here is derived from an EMBL/GenBank/DDBJ whole genome shotgun (WGS) entry which is preliminary data.</text>
</comment>
<evidence type="ECO:0000313" key="2">
    <source>
        <dbReference type="Proteomes" id="UP000272888"/>
    </source>
</evidence>
<evidence type="ECO:0000313" key="1">
    <source>
        <dbReference type="EMBL" id="RKH64054.1"/>
    </source>
</evidence>
<dbReference type="EMBL" id="RAWB01000055">
    <property type="protein sequence ID" value="RKH64054.1"/>
    <property type="molecule type" value="Genomic_DNA"/>
</dbReference>
<feature type="non-terminal residue" evidence="1">
    <location>
        <position position="1"/>
    </location>
</feature>
<name>A0A3A8QLJ5_9BACT</name>
<dbReference type="AlphaFoldDB" id="A0A3A8QLJ5"/>
<keyword evidence="2" id="KW-1185">Reference proteome</keyword>
<proteinExistence type="predicted"/>
<organism evidence="1 2">
    <name type="scientific">Corallococcus llansteffanensis</name>
    <dbReference type="NCBI Taxonomy" id="2316731"/>
    <lineage>
        <taxon>Bacteria</taxon>
        <taxon>Pseudomonadati</taxon>
        <taxon>Myxococcota</taxon>
        <taxon>Myxococcia</taxon>
        <taxon>Myxococcales</taxon>
        <taxon>Cystobacterineae</taxon>
        <taxon>Myxococcaceae</taxon>
        <taxon>Corallococcus</taxon>
    </lineage>
</organism>
<gene>
    <name evidence="1" type="ORF">D7V93_07840</name>
</gene>
<sequence>TPVIVNAANVQVNPGTAGTSAVSGTATTLVQAGGGGGACAGDGGGGTKSTLSADASTAGSTGDIITVKADQPELLFY</sequence>
<protein>
    <submittedName>
        <fullName evidence="1">Uncharacterized protein</fullName>
    </submittedName>
</protein>
<reference evidence="2" key="1">
    <citation type="submission" date="2018-09" db="EMBL/GenBank/DDBJ databases">
        <authorList>
            <person name="Livingstone P.G."/>
            <person name="Whitworth D.E."/>
        </authorList>
    </citation>
    <scope>NUCLEOTIDE SEQUENCE [LARGE SCALE GENOMIC DNA]</scope>
    <source>
        <strain evidence="2">CA051B</strain>
    </source>
</reference>